<evidence type="ECO:0000313" key="4">
    <source>
        <dbReference type="Proteomes" id="UP001281761"/>
    </source>
</evidence>
<protein>
    <submittedName>
        <fullName evidence="3">Uncharacterized protein</fullName>
    </submittedName>
</protein>
<accession>A0ABQ9XQB9</accession>
<keyword evidence="2" id="KW-0472">Membrane</keyword>
<keyword evidence="4" id="KW-1185">Reference proteome</keyword>
<keyword evidence="2" id="KW-0812">Transmembrane</keyword>
<sequence length="556" mass="61192">MDSSLDFCRTLETFSDTVEESFLAEIVEPSHFCSVTKAFVNFLPQTFFTHYEPKELTLTEAVSYYNNIISLVYMLPQSFILDSNLLKMKKNLTKLFDGITVILMFAESHDLYHTTPNTQIPNIFHIYARHLLKYDSPPFITLPVVNVEDVLAFCENPDCPGSALSLTSHSMNSFSSTLHSFILPPLPPHPSVYSSTLSPPGSVPLSQSATMESQILLCEEPVLDRASPQVDRSLTRQTTLSRSTTVTSKDQHESLFMLTERSCPQTLPVSLKSTCNSSIIPRTLLSSVGEETIRQNWFAGQLQRQMGGGFGDTPMHDAGGPKNQIMFEDKTRMDGLSPLSSVLRRMGIGAGDLTGVKSPPVSPPDSDVFALSDDDMNLADLCLPPLSPDSWESTSPTALPFIHIPCPSSMQPRLSFPGNASTPICIRTPQSSSVPQSLPLLSAESSPVPPRPSAPSLPPVLETDTQTPPVSHKPPSMRRWWVFGVLVVFVCICAVLGIVVIARRRQPLGTALKPPCQPRFVHAPDVPIINQDRCLYQHLVEHQQGSEHSPQLISYG</sequence>
<gene>
    <name evidence="3" type="ORF">BLNAU_12295</name>
</gene>
<organism evidence="3 4">
    <name type="scientific">Blattamonas nauphoetae</name>
    <dbReference type="NCBI Taxonomy" id="2049346"/>
    <lineage>
        <taxon>Eukaryota</taxon>
        <taxon>Metamonada</taxon>
        <taxon>Preaxostyla</taxon>
        <taxon>Oxymonadida</taxon>
        <taxon>Blattamonas</taxon>
    </lineage>
</organism>
<reference evidence="3 4" key="1">
    <citation type="journal article" date="2022" name="bioRxiv">
        <title>Genomics of Preaxostyla Flagellates Illuminates Evolutionary Transitions and the Path Towards Mitochondrial Loss.</title>
        <authorList>
            <person name="Novak L.V.F."/>
            <person name="Treitli S.C."/>
            <person name="Pyrih J."/>
            <person name="Halakuc P."/>
            <person name="Pipaliya S.V."/>
            <person name="Vacek V."/>
            <person name="Brzon O."/>
            <person name="Soukal P."/>
            <person name="Eme L."/>
            <person name="Dacks J.B."/>
            <person name="Karnkowska A."/>
            <person name="Elias M."/>
            <person name="Hampl V."/>
        </authorList>
    </citation>
    <scope>NUCLEOTIDE SEQUENCE [LARGE SCALE GENOMIC DNA]</scope>
    <source>
        <strain evidence="3">NAU3</strain>
        <tissue evidence="3">Gut</tissue>
    </source>
</reference>
<keyword evidence="2" id="KW-1133">Transmembrane helix</keyword>
<feature type="transmembrane region" description="Helical" evidence="2">
    <location>
        <begin position="480"/>
        <end position="502"/>
    </location>
</feature>
<proteinExistence type="predicted"/>
<evidence type="ECO:0000256" key="1">
    <source>
        <dbReference type="SAM" id="MobiDB-lite"/>
    </source>
</evidence>
<dbReference type="EMBL" id="JARBJD010000099">
    <property type="protein sequence ID" value="KAK2952827.1"/>
    <property type="molecule type" value="Genomic_DNA"/>
</dbReference>
<feature type="compositionally biased region" description="Low complexity" evidence="1">
    <location>
        <begin position="435"/>
        <end position="446"/>
    </location>
</feature>
<dbReference type="Proteomes" id="UP001281761">
    <property type="component" value="Unassembled WGS sequence"/>
</dbReference>
<feature type="compositionally biased region" description="Pro residues" evidence="1">
    <location>
        <begin position="447"/>
        <end position="458"/>
    </location>
</feature>
<name>A0ABQ9XQB9_9EUKA</name>
<evidence type="ECO:0000256" key="2">
    <source>
        <dbReference type="SAM" id="Phobius"/>
    </source>
</evidence>
<comment type="caution">
    <text evidence="3">The sequence shown here is derived from an EMBL/GenBank/DDBJ whole genome shotgun (WGS) entry which is preliminary data.</text>
</comment>
<evidence type="ECO:0000313" key="3">
    <source>
        <dbReference type="EMBL" id="KAK2952827.1"/>
    </source>
</evidence>
<feature type="region of interest" description="Disordered" evidence="1">
    <location>
        <begin position="435"/>
        <end position="472"/>
    </location>
</feature>